<dbReference type="PANTHER" id="PTHR24296">
    <property type="entry name" value="CYTOCHROME P450"/>
    <property type="match status" value="1"/>
</dbReference>
<evidence type="ECO:0000313" key="8">
    <source>
        <dbReference type="Proteomes" id="UP000655225"/>
    </source>
</evidence>
<dbReference type="InterPro" id="IPR002403">
    <property type="entry name" value="Cyt_P450_E_grp-IV"/>
</dbReference>
<evidence type="ECO:0000313" key="7">
    <source>
        <dbReference type="EMBL" id="KAF8403719.1"/>
    </source>
</evidence>
<comment type="similarity">
    <text evidence="1 6">Belongs to the cytochrome P450 family.</text>
</comment>
<dbReference type="Gene3D" id="1.10.630.10">
    <property type="entry name" value="Cytochrome P450"/>
    <property type="match status" value="1"/>
</dbReference>
<dbReference type="GO" id="GO:0016705">
    <property type="term" value="F:oxidoreductase activity, acting on paired donors, with incorporation or reduction of molecular oxygen"/>
    <property type="evidence" value="ECO:0007669"/>
    <property type="project" value="InterPro"/>
</dbReference>
<dbReference type="PROSITE" id="PS00086">
    <property type="entry name" value="CYTOCHROME_P450"/>
    <property type="match status" value="1"/>
</dbReference>
<dbReference type="EMBL" id="JABCRI010000007">
    <property type="protein sequence ID" value="KAF8403719.1"/>
    <property type="molecule type" value="Genomic_DNA"/>
</dbReference>
<dbReference type="Pfam" id="PF00067">
    <property type="entry name" value="p450"/>
    <property type="match status" value="1"/>
</dbReference>
<feature type="binding site" description="axial binding residue" evidence="5">
    <location>
        <position position="63"/>
    </location>
    <ligand>
        <name>heme</name>
        <dbReference type="ChEBI" id="CHEBI:30413"/>
    </ligand>
    <ligandPart>
        <name>Fe</name>
        <dbReference type="ChEBI" id="CHEBI:18248"/>
    </ligandPart>
</feature>
<keyword evidence="8" id="KW-1185">Reference proteome</keyword>
<dbReference type="PRINTS" id="PR00385">
    <property type="entry name" value="P450"/>
</dbReference>
<evidence type="ECO:0008006" key="9">
    <source>
        <dbReference type="Google" id="ProtNLM"/>
    </source>
</evidence>
<keyword evidence="5 6" id="KW-0349">Heme</keyword>
<dbReference type="SUPFAM" id="SSF48264">
    <property type="entry name" value="Cytochrome P450"/>
    <property type="match status" value="1"/>
</dbReference>
<evidence type="ECO:0000256" key="5">
    <source>
        <dbReference type="PIRSR" id="PIRSR602403-1"/>
    </source>
</evidence>
<keyword evidence="2 5" id="KW-0479">Metal-binding</keyword>
<protein>
    <recommendedName>
        <fullName evidence="9">Cytochrome P450</fullName>
    </recommendedName>
</protein>
<dbReference type="GO" id="GO:0020037">
    <property type="term" value="F:heme binding"/>
    <property type="evidence" value="ECO:0007669"/>
    <property type="project" value="InterPro"/>
</dbReference>
<organism evidence="7 8">
    <name type="scientific">Tetracentron sinense</name>
    <name type="common">Spur-leaf</name>
    <dbReference type="NCBI Taxonomy" id="13715"/>
    <lineage>
        <taxon>Eukaryota</taxon>
        <taxon>Viridiplantae</taxon>
        <taxon>Streptophyta</taxon>
        <taxon>Embryophyta</taxon>
        <taxon>Tracheophyta</taxon>
        <taxon>Spermatophyta</taxon>
        <taxon>Magnoliopsida</taxon>
        <taxon>Trochodendrales</taxon>
        <taxon>Trochodendraceae</taxon>
        <taxon>Tetracentron</taxon>
    </lineage>
</organism>
<evidence type="ECO:0000256" key="3">
    <source>
        <dbReference type="ARBA" id="ARBA00023002"/>
    </source>
</evidence>
<dbReference type="AlphaFoldDB" id="A0A834Z935"/>
<dbReference type="GO" id="GO:0005506">
    <property type="term" value="F:iron ion binding"/>
    <property type="evidence" value="ECO:0007669"/>
    <property type="project" value="InterPro"/>
</dbReference>
<gene>
    <name evidence="7" type="ORF">HHK36_011823</name>
</gene>
<dbReference type="Proteomes" id="UP000655225">
    <property type="component" value="Unassembled WGS sequence"/>
</dbReference>
<name>A0A834Z935_TETSI</name>
<dbReference type="InterPro" id="IPR036396">
    <property type="entry name" value="Cyt_P450_sf"/>
</dbReference>
<keyword evidence="3 6" id="KW-0560">Oxidoreductase</keyword>
<evidence type="ECO:0000256" key="6">
    <source>
        <dbReference type="RuleBase" id="RU000461"/>
    </source>
</evidence>
<sequence length="100" mass="11463">MQYLHAAISETLRLYPPDTKACRVDDIMPDGTEYSPERWLEYGTCRQENPFRFPVFHAGPRMCLGKDMAYVQMKSIAASVIERFEMNVVAKDTCPGICPR</sequence>
<accession>A0A834Z935</accession>
<dbReference type="OrthoDB" id="1470350at2759"/>
<keyword evidence="4 5" id="KW-0408">Iron</keyword>
<evidence type="ECO:0000256" key="2">
    <source>
        <dbReference type="ARBA" id="ARBA00022723"/>
    </source>
</evidence>
<dbReference type="InterPro" id="IPR017972">
    <property type="entry name" value="Cyt_P450_CS"/>
</dbReference>
<keyword evidence="6" id="KW-0503">Monooxygenase</keyword>
<evidence type="ECO:0000256" key="4">
    <source>
        <dbReference type="ARBA" id="ARBA00023004"/>
    </source>
</evidence>
<dbReference type="InterPro" id="IPR001128">
    <property type="entry name" value="Cyt_P450"/>
</dbReference>
<dbReference type="GO" id="GO:0006629">
    <property type="term" value="P:lipid metabolic process"/>
    <property type="evidence" value="ECO:0007669"/>
    <property type="project" value="UniProtKB-ARBA"/>
</dbReference>
<comment type="cofactor">
    <cofactor evidence="5">
        <name>heme</name>
        <dbReference type="ChEBI" id="CHEBI:30413"/>
    </cofactor>
</comment>
<dbReference type="GO" id="GO:0004497">
    <property type="term" value="F:monooxygenase activity"/>
    <property type="evidence" value="ECO:0007669"/>
    <property type="project" value="UniProtKB-KW"/>
</dbReference>
<proteinExistence type="inferred from homology"/>
<dbReference type="PRINTS" id="PR00465">
    <property type="entry name" value="EP450IV"/>
</dbReference>
<evidence type="ECO:0000256" key="1">
    <source>
        <dbReference type="ARBA" id="ARBA00010617"/>
    </source>
</evidence>
<comment type="caution">
    <text evidence="7">The sequence shown here is derived from an EMBL/GenBank/DDBJ whole genome shotgun (WGS) entry which is preliminary data.</text>
</comment>
<reference evidence="7 8" key="1">
    <citation type="submission" date="2020-04" db="EMBL/GenBank/DDBJ databases">
        <title>Plant Genome Project.</title>
        <authorList>
            <person name="Zhang R.-G."/>
        </authorList>
    </citation>
    <scope>NUCLEOTIDE SEQUENCE [LARGE SCALE GENOMIC DNA]</scope>
    <source>
        <strain evidence="7">YNK0</strain>
        <tissue evidence="7">Leaf</tissue>
    </source>
</reference>